<dbReference type="SUPFAM" id="SSF53822">
    <property type="entry name" value="Periplasmic binding protein-like I"/>
    <property type="match status" value="1"/>
</dbReference>
<dbReference type="AlphaFoldDB" id="A0A7X2J0Q1"/>
<name>A0A7X2J0Q1_9BACI</name>
<keyword evidence="7" id="KW-1185">Reference proteome</keyword>
<accession>A0A7X2J0Q1</accession>
<dbReference type="SUPFAM" id="SSF47413">
    <property type="entry name" value="lambda repressor-like DNA-binding domains"/>
    <property type="match status" value="1"/>
</dbReference>
<evidence type="ECO:0000256" key="3">
    <source>
        <dbReference type="ARBA" id="ARBA00023163"/>
    </source>
</evidence>
<gene>
    <name evidence="6" type="ORF">GJU40_14185</name>
</gene>
<dbReference type="PROSITE" id="PS50932">
    <property type="entry name" value="HTH_LACI_2"/>
    <property type="match status" value="1"/>
</dbReference>
<dbReference type="OrthoDB" id="9775106at2"/>
<dbReference type="PROSITE" id="PS50943">
    <property type="entry name" value="HTH_CROC1"/>
    <property type="match status" value="1"/>
</dbReference>
<evidence type="ECO:0000256" key="2">
    <source>
        <dbReference type="ARBA" id="ARBA00023125"/>
    </source>
</evidence>
<proteinExistence type="predicted"/>
<dbReference type="PANTHER" id="PTHR30146:SF109">
    <property type="entry name" value="HTH-TYPE TRANSCRIPTIONAL REGULATOR GALS"/>
    <property type="match status" value="1"/>
</dbReference>
<dbReference type="Gene3D" id="1.10.260.40">
    <property type="entry name" value="lambda repressor-like DNA-binding domains"/>
    <property type="match status" value="1"/>
</dbReference>
<dbReference type="CDD" id="cd06267">
    <property type="entry name" value="PBP1_LacI_sugar_binding-like"/>
    <property type="match status" value="1"/>
</dbReference>
<evidence type="ECO:0000313" key="6">
    <source>
        <dbReference type="EMBL" id="MRX73293.1"/>
    </source>
</evidence>
<dbReference type="SMART" id="SM00354">
    <property type="entry name" value="HTH_LACI"/>
    <property type="match status" value="1"/>
</dbReference>
<dbReference type="EMBL" id="WKKI01000031">
    <property type="protein sequence ID" value="MRX73293.1"/>
    <property type="molecule type" value="Genomic_DNA"/>
</dbReference>
<evidence type="ECO:0000313" key="7">
    <source>
        <dbReference type="Proteomes" id="UP000448867"/>
    </source>
</evidence>
<dbReference type="PANTHER" id="PTHR30146">
    <property type="entry name" value="LACI-RELATED TRANSCRIPTIONAL REPRESSOR"/>
    <property type="match status" value="1"/>
</dbReference>
<comment type="caution">
    <text evidence="6">The sequence shown here is derived from an EMBL/GenBank/DDBJ whole genome shotgun (WGS) entry which is preliminary data.</text>
</comment>
<sequence length="343" mass="37925">MEELLMTTIKDIAKASGVSVTTVSRALNGYSDVNEKTRRKIIEVAEVLNYSPNSLARGLVMKKSKTIGLLVSGFNKESIKDNFTFEVLTGINQFAAETDYDLVLFNTNSSKQREKTYAQLCKERRVDGAIIQGIKTDDPYLKEVVDSDIPCVLVDIPIKTENVGYVTTDNVLGAEKAVSYLLELGHRHVAMINGHEFAFVSEERLQGYKNVLKSATIKFRKEWVVNGLFQESAAEEQARILLESFPEITAIFCASDLMALGCIKAAQKLGRTVPEQLSVIGYDDILLASYVTPSLSTIAQNKALLGYSAAKLLIQMLEGEAKPQSIIIETELIERESAIRLSN</sequence>
<dbReference type="Gene3D" id="3.40.50.2300">
    <property type="match status" value="2"/>
</dbReference>
<dbReference type="RefSeq" id="WP_154308759.1">
    <property type="nucleotide sequence ID" value="NZ_WKKI01000031.1"/>
</dbReference>
<organism evidence="6 7">
    <name type="scientific">Metabacillus lacus</name>
    <dbReference type="NCBI Taxonomy" id="1983721"/>
    <lineage>
        <taxon>Bacteria</taxon>
        <taxon>Bacillati</taxon>
        <taxon>Bacillota</taxon>
        <taxon>Bacilli</taxon>
        <taxon>Bacillales</taxon>
        <taxon>Bacillaceae</taxon>
        <taxon>Metabacillus</taxon>
    </lineage>
</organism>
<feature type="domain" description="HTH cro/C1-type" evidence="5">
    <location>
        <begin position="8"/>
        <end position="55"/>
    </location>
</feature>
<dbReference type="Proteomes" id="UP000448867">
    <property type="component" value="Unassembled WGS sequence"/>
</dbReference>
<dbReference type="InterPro" id="IPR028082">
    <property type="entry name" value="Peripla_BP_I"/>
</dbReference>
<dbReference type="InterPro" id="IPR001387">
    <property type="entry name" value="Cro/C1-type_HTH"/>
</dbReference>
<dbReference type="GO" id="GO:0003700">
    <property type="term" value="F:DNA-binding transcription factor activity"/>
    <property type="evidence" value="ECO:0007669"/>
    <property type="project" value="TreeGrafter"/>
</dbReference>
<keyword evidence="2" id="KW-0238">DNA-binding</keyword>
<feature type="domain" description="HTH lacI-type" evidence="4">
    <location>
        <begin position="7"/>
        <end position="61"/>
    </location>
</feature>
<dbReference type="InterPro" id="IPR046335">
    <property type="entry name" value="LacI/GalR-like_sensor"/>
</dbReference>
<evidence type="ECO:0000259" key="5">
    <source>
        <dbReference type="PROSITE" id="PS50943"/>
    </source>
</evidence>
<dbReference type="GO" id="GO:0000976">
    <property type="term" value="F:transcription cis-regulatory region binding"/>
    <property type="evidence" value="ECO:0007669"/>
    <property type="project" value="TreeGrafter"/>
</dbReference>
<dbReference type="PROSITE" id="PS00356">
    <property type="entry name" value="HTH_LACI_1"/>
    <property type="match status" value="1"/>
</dbReference>
<dbReference type="CDD" id="cd01392">
    <property type="entry name" value="HTH_LacI"/>
    <property type="match status" value="1"/>
</dbReference>
<dbReference type="Pfam" id="PF13377">
    <property type="entry name" value="Peripla_BP_3"/>
    <property type="match status" value="1"/>
</dbReference>
<dbReference type="Pfam" id="PF00356">
    <property type="entry name" value="LacI"/>
    <property type="match status" value="1"/>
</dbReference>
<evidence type="ECO:0000259" key="4">
    <source>
        <dbReference type="PROSITE" id="PS50932"/>
    </source>
</evidence>
<reference evidence="6 7" key="1">
    <citation type="submission" date="2019-11" db="EMBL/GenBank/DDBJ databases">
        <title>Bacillus lacus genome.</title>
        <authorList>
            <person name="Allen C.J."/>
            <person name="Newman J.D."/>
        </authorList>
    </citation>
    <scope>NUCLEOTIDE SEQUENCE [LARGE SCALE GENOMIC DNA]</scope>
    <source>
        <strain evidence="6 7">KCTC 33946</strain>
    </source>
</reference>
<dbReference type="InterPro" id="IPR000843">
    <property type="entry name" value="HTH_LacI"/>
</dbReference>
<dbReference type="PRINTS" id="PR00036">
    <property type="entry name" value="HTHLACI"/>
</dbReference>
<evidence type="ECO:0000256" key="1">
    <source>
        <dbReference type="ARBA" id="ARBA00023015"/>
    </source>
</evidence>
<dbReference type="InterPro" id="IPR010982">
    <property type="entry name" value="Lambda_DNA-bd_dom_sf"/>
</dbReference>
<keyword evidence="1" id="KW-0805">Transcription regulation</keyword>
<keyword evidence="3" id="KW-0804">Transcription</keyword>
<protein>
    <submittedName>
        <fullName evidence="6">Substrate-binding domain-containing protein</fullName>
    </submittedName>
</protein>